<dbReference type="PANTHER" id="PTHR47696">
    <property type="entry name" value="THAP DOMAIN-CONTAINING PROTEIN 2"/>
    <property type="match status" value="1"/>
</dbReference>
<feature type="domain" description="THAP-type" evidence="6">
    <location>
        <begin position="4"/>
        <end position="77"/>
    </location>
</feature>
<organism evidence="7 8">
    <name type="scientific">Hydra vulgaris</name>
    <name type="common">Hydra</name>
    <name type="synonym">Hydra attenuata</name>
    <dbReference type="NCBI Taxonomy" id="6087"/>
    <lineage>
        <taxon>Eukaryota</taxon>
        <taxon>Metazoa</taxon>
        <taxon>Cnidaria</taxon>
        <taxon>Hydrozoa</taxon>
        <taxon>Hydroidolina</taxon>
        <taxon>Anthoathecata</taxon>
        <taxon>Aplanulata</taxon>
        <taxon>Hydridae</taxon>
        <taxon>Hydra</taxon>
    </lineage>
</organism>
<dbReference type="InterPro" id="IPR026521">
    <property type="entry name" value="THAP2"/>
</dbReference>
<evidence type="ECO:0000259" key="6">
    <source>
        <dbReference type="SMART" id="SM00980"/>
    </source>
</evidence>
<keyword evidence="1" id="KW-0479">Metal-binding</keyword>
<keyword evidence="3" id="KW-0862">Zinc</keyword>
<evidence type="ECO:0000313" key="7">
    <source>
        <dbReference type="Proteomes" id="UP001652625"/>
    </source>
</evidence>
<dbReference type="Pfam" id="PF12017">
    <property type="entry name" value="Tnp_P_element"/>
    <property type="match status" value="1"/>
</dbReference>
<dbReference type="InterPro" id="IPR006612">
    <property type="entry name" value="THAP_Znf"/>
</dbReference>
<dbReference type="RefSeq" id="XP_065671750.1">
    <property type="nucleotide sequence ID" value="XM_065815678.1"/>
</dbReference>
<name>A0ABM4DBK4_HYDVU</name>
<evidence type="ECO:0000256" key="1">
    <source>
        <dbReference type="ARBA" id="ARBA00022723"/>
    </source>
</evidence>
<gene>
    <name evidence="8" type="primary">LOC136089626</name>
</gene>
<evidence type="ECO:0000313" key="8">
    <source>
        <dbReference type="RefSeq" id="XP_065671750.1"/>
    </source>
</evidence>
<dbReference type="GeneID" id="136089626"/>
<keyword evidence="7" id="KW-1185">Reference proteome</keyword>
<proteinExistence type="predicted"/>
<dbReference type="Pfam" id="PF05485">
    <property type="entry name" value="THAP"/>
    <property type="match status" value="1"/>
</dbReference>
<dbReference type="SUPFAM" id="SSF57716">
    <property type="entry name" value="Glucocorticoid receptor-like (DNA-binding domain)"/>
    <property type="match status" value="1"/>
</dbReference>
<reference evidence="8" key="1">
    <citation type="submission" date="2025-08" db="UniProtKB">
        <authorList>
            <consortium name="RefSeq"/>
        </authorList>
    </citation>
    <scope>IDENTIFICATION</scope>
</reference>
<feature type="domain" description="THAP-type" evidence="5">
    <location>
        <begin position="8"/>
        <end position="76"/>
    </location>
</feature>
<dbReference type="Proteomes" id="UP001652625">
    <property type="component" value="Chromosome 13"/>
</dbReference>
<evidence type="ECO:0000256" key="4">
    <source>
        <dbReference type="ARBA" id="ARBA00023125"/>
    </source>
</evidence>
<accession>A0ABM4DBK4</accession>
<dbReference type="InterPro" id="IPR021896">
    <property type="entry name" value="THAP9-like_HTH"/>
</dbReference>
<evidence type="ECO:0000256" key="2">
    <source>
        <dbReference type="ARBA" id="ARBA00022771"/>
    </source>
</evidence>
<keyword evidence="4" id="KW-0238">DNA-binding</keyword>
<evidence type="ECO:0000259" key="5">
    <source>
        <dbReference type="SMART" id="SM00692"/>
    </source>
</evidence>
<keyword evidence="2" id="KW-0863">Zinc-finger</keyword>
<protein>
    <submittedName>
        <fullName evidence="8">THAP domain-containing protein 1-like</fullName>
    </submittedName>
</protein>
<dbReference type="SMART" id="SM00692">
    <property type="entry name" value="DM3"/>
    <property type="match status" value="1"/>
</dbReference>
<sequence>MNPSYPFLNRFPVNPDKRAAWILATKRKNFVPSSASFICSDHFSKNCFDESKTSGYCLRKYLKPDAIPTIFNFPKHLKTTTSKIRKAPTKKMLKKQIRKEKNDTVFENTYKEKVISTNKKMSIEDCMETDSDNLQTVNKKLSFVLNVYQLQKKRIRYVMQQKRRLKKKVAKLQNVINELQEKRLISDEAIATLNHLNPGVEDLIQRELKSKSKLKYSSLLRTFALTLHFYSAKAYDYVKQSFNTCLPHPDTLRKWYSSINGQPGFTHEAFQI</sequence>
<dbReference type="SMART" id="SM00980">
    <property type="entry name" value="THAP"/>
    <property type="match status" value="1"/>
</dbReference>
<dbReference type="PANTHER" id="PTHR47696:SF1">
    <property type="entry name" value="THAP DOMAIN-CONTAINING PROTEIN 2"/>
    <property type="match status" value="1"/>
</dbReference>
<evidence type="ECO:0000256" key="3">
    <source>
        <dbReference type="ARBA" id="ARBA00022833"/>
    </source>
</evidence>